<feature type="signal peptide" evidence="1">
    <location>
        <begin position="1"/>
        <end position="29"/>
    </location>
</feature>
<dbReference type="RefSeq" id="WP_212724495.1">
    <property type="nucleotide sequence ID" value="NZ_CP071250.1"/>
</dbReference>
<dbReference type="AlphaFoldDB" id="A0A9Q9CHY7"/>
<evidence type="ECO:0000313" key="2">
    <source>
        <dbReference type="EMBL" id="UUF08885.1"/>
    </source>
</evidence>
<organism evidence="2 3">
    <name type="scientific">Turicibacter bilis</name>
    <dbReference type="NCBI Taxonomy" id="2735723"/>
    <lineage>
        <taxon>Bacteria</taxon>
        <taxon>Bacillati</taxon>
        <taxon>Bacillota</taxon>
        <taxon>Erysipelotrichia</taxon>
        <taxon>Erysipelotrichales</taxon>
        <taxon>Turicibacteraceae</taxon>
        <taxon>Turicibacter</taxon>
    </lineage>
</organism>
<dbReference type="EMBL" id="CP071250">
    <property type="protein sequence ID" value="UUF08885.1"/>
    <property type="molecule type" value="Genomic_DNA"/>
</dbReference>
<gene>
    <name evidence="2" type="ORF">J0J70_02430</name>
</gene>
<dbReference type="Proteomes" id="UP001058072">
    <property type="component" value="Chromosome"/>
</dbReference>
<evidence type="ECO:0000313" key="3">
    <source>
        <dbReference type="Proteomes" id="UP001058072"/>
    </source>
</evidence>
<feature type="chain" id="PRO_5040178488" evidence="1">
    <location>
        <begin position="30"/>
        <end position="238"/>
    </location>
</feature>
<proteinExistence type="predicted"/>
<accession>A0A9Q9CHY7</accession>
<keyword evidence="1" id="KW-0732">Signal</keyword>
<evidence type="ECO:0000256" key="1">
    <source>
        <dbReference type="SAM" id="SignalP"/>
    </source>
</evidence>
<reference evidence="2" key="1">
    <citation type="submission" date="2021-03" db="EMBL/GenBank/DDBJ databases">
        <title>Comparative Genomics and Metabolomics in the genus Turicibacter.</title>
        <authorList>
            <person name="Maki J."/>
            <person name="Looft T."/>
        </authorList>
    </citation>
    <scope>NUCLEOTIDE SEQUENCE</scope>
    <source>
        <strain evidence="2">ISU324</strain>
    </source>
</reference>
<protein>
    <submittedName>
        <fullName evidence="2">Uncharacterized protein</fullName>
    </submittedName>
</protein>
<name>A0A9Q9CHY7_9FIRM</name>
<sequence length="238" mass="26375">MENCRFIKMLLVGTVCSSLFFYFNSEVHAESTENNIDDMATQIIQHAYYYVDGIEYEVPKNQINDFINGSLTVDLPYDIENESLINKESTPEGQPCANVCIAGNAFDGTRTSSGFTLGKSGTRVINKTNKPITETSELSSTATVSGTITGSGGFDWKVIEATVGFEIGGSYSWTTSQATTITVDPGYWGWIDYGAHTETWKGNYYHLTESCNQSNKRYITVKGPKYKAKLAKTEKDPY</sequence>